<name>A0AAD9L5J8_RIDPI</name>
<evidence type="ECO:0000313" key="3">
    <source>
        <dbReference type="Proteomes" id="UP001209878"/>
    </source>
</evidence>
<feature type="domain" description="TASOR pseudo-PARP" evidence="1">
    <location>
        <begin position="78"/>
        <end position="227"/>
    </location>
</feature>
<proteinExistence type="predicted"/>
<sequence>MSRNAKISSANLASFSIEKTTNHTQENVLGSEHEAVVDDIITKSYLDDSFQSKWQPIKKQFIQNKTLEQRFEDRVIELQQLGRGAVELEEQYGFVVENDPTELHLMCSVGLQAKDSEYNTLGYNKMGVYLCKHADVCLQHALIKFSGSPVIRMLIFKYVRGKCTTAIPRVASAAEYIEPTQGFDAHVSVIPPRAADSLQNQFDRSQVYLYEINKLLQPTGTPRQLAPFAIIVFTQNGAYHPLVDAAPLPTPVKFNTPQASPQPAEGKSRLQQIINTINSRSDPPGVTTDCVRGPESPLAAAKAPVSPGQLSDQGHYLEGMPITMSAPQLAAAPPTVCNGKLMNPELEKNQELKRIVDQINARLESDLHKAAVVDPHGHGMLPTTGMTVLPPGGGGSVRSPVEVATMAPPMAGLPALQTAPPAGLSLLPRTHSLGLPPSMAHMNPLDNTHLLSMQNPSLLTPQNGLMSHQPTMIPFPSASGLGQPITSDGLIAVSRAPHLSQLRSLSCPPTPDLQFVTSSGLPPSAPTMLMGGTNAYAPLPAVHVSVPSAGLFNAMPGAYVSAPAMPSYAVQDTALLSNIVGKDLYKFNYGHLQAAASAQHNLVMPEEGYYDPYYKLQMNELQTVALQNSQLLSQGLLLRQPLKRTLAASPYTADAVKKPKYC</sequence>
<reference evidence="2" key="1">
    <citation type="journal article" date="2023" name="Mol. Biol. Evol.">
        <title>Third-Generation Sequencing Reveals the Adaptive Role of the Epigenome in Three Deep-Sea Polychaetes.</title>
        <authorList>
            <person name="Perez M."/>
            <person name="Aroh O."/>
            <person name="Sun Y."/>
            <person name="Lan Y."/>
            <person name="Juniper S.K."/>
            <person name="Young C.R."/>
            <person name="Angers B."/>
            <person name="Qian P.Y."/>
        </authorList>
    </citation>
    <scope>NUCLEOTIDE SEQUENCE</scope>
    <source>
        <strain evidence="2">R07B-5</strain>
    </source>
</reference>
<evidence type="ECO:0000313" key="2">
    <source>
        <dbReference type="EMBL" id="KAK2183434.1"/>
    </source>
</evidence>
<organism evidence="2 3">
    <name type="scientific">Ridgeia piscesae</name>
    <name type="common">Tubeworm</name>
    <dbReference type="NCBI Taxonomy" id="27915"/>
    <lineage>
        <taxon>Eukaryota</taxon>
        <taxon>Metazoa</taxon>
        <taxon>Spiralia</taxon>
        <taxon>Lophotrochozoa</taxon>
        <taxon>Annelida</taxon>
        <taxon>Polychaeta</taxon>
        <taxon>Sedentaria</taxon>
        <taxon>Canalipalpata</taxon>
        <taxon>Sabellida</taxon>
        <taxon>Siboglinidae</taxon>
        <taxon>Ridgeia</taxon>
    </lineage>
</organism>
<dbReference type="GO" id="GO:0010569">
    <property type="term" value="P:regulation of double-strand break repair via homologous recombination"/>
    <property type="evidence" value="ECO:0007669"/>
    <property type="project" value="InterPro"/>
</dbReference>
<gene>
    <name evidence="2" type="ORF">NP493_312g03038</name>
</gene>
<evidence type="ECO:0000259" key="1">
    <source>
        <dbReference type="Pfam" id="PF12509"/>
    </source>
</evidence>
<dbReference type="PANTHER" id="PTHR22380">
    <property type="entry name" value="TESTIS-EXPRESSED PROTEIN 15"/>
    <property type="match status" value="1"/>
</dbReference>
<dbReference type="Proteomes" id="UP001209878">
    <property type="component" value="Unassembled WGS sequence"/>
</dbReference>
<dbReference type="GO" id="GO:0005634">
    <property type="term" value="C:nucleus"/>
    <property type="evidence" value="ECO:0007669"/>
    <property type="project" value="TreeGrafter"/>
</dbReference>
<protein>
    <recommendedName>
        <fullName evidence="1">TASOR pseudo-PARP domain-containing protein</fullName>
    </recommendedName>
</protein>
<dbReference type="GO" id="GO:0007130">
    <property type="term" value="P:synaptonemal complex assembly"/>
    <property type="evidence" value="ECO:0007669"/>
    <property type="project" value="TreeGrafter"/>
</dbReference>
<keyword evidence="3" id="KW-1185">Reference proteome</keyword>
<dbReference type="GO" id="GO:0007140">
    <property type="term" value="P:male meiotic nuclear division"/>
    <property type="evidence" value="ECO:0007669"/>
    <property type="project" value="InterPro"/>
</dbReference>
<dbReference type="Pfam" id="PF12509">
    <property type="entry name" value="DUF3715"/>
    <property type="match status" value="1"/>
</dbReference>
<dbReference type="AlphaFoldDB" id="A0AAD9L5J8"/>
<dbReference type="InterPro" id="IPR026616">
    <property type="entry name" value="TEX15"/>
</dbReference>
<dbReference type="InterPro" id="IPR022188">
    <property type="entry name" value="TASOR_DUF3715"/>
</dbReference>
<comment type="caution">
    <text evidence="2">The sequence shown here is derived from an EMBL/GenBank/DDBJ whole genome shotgun (WGS) entry which is preliminary data.</text>
</comment>
<accession>A0AAD9L5J8</accession>
<dbReference type="PANTHER" id="PTHR22380:SF1">
    <property type="entry name" value="TESTIS-EXPRESSED PROTEIN 15"/>
    <property type="match status" value="1"/>
</dbReference>
<dbReference type="EMBL" id="JAODUO010000311">
    <property type="protein sequence ID" value="KAK2183434.1"/>
    <property type="molecule type" value="Genomic_DNA"/>
</dbReference>